<accession>A0ABX0GVE4</accession>
<dbReference type="EMBL" id="JAANNP010000007">
    <property type="protein sequence ID" value="NHC14515.1"/>
    <property type="molecule type" value="Genomic_DNA"/>
</dbReference>
<evidence type="ECO:0000259" key="1">
    <source>
        <dbReference type="Pfam" id="PF01471"/>
    </source>
</evidence>
<evidence type="ECO:0000313" key="3">
    <source>
        <dbReference type="Proteomes" id="UP000800981"/>
    </source>
</evidence>
<dbReference type="Pfam" id="PF01471">
    <property type="entry name" value="PG_binding_1"/>
    <property type="match status" value="1"/>
</dbReference>
<dbReference type="InterPro" id="IPR036366">
    <property type="entry name" value="PGBDSf"/>
</dbReference>
<comment type="caution">
    <text evidence="2">The sequence shown here is derived from an EMBL/GenBank/DDBJ whole genome shotgun (WGS) entry which is preliminary data.</text>
</comment>
<dbReference type="InterPro" id="IPR036365">
    <property type="entry name" value="PGBD-like_sf"/>
</dbReference>
<feature type="domain" description="Peptidoglycan binding-like" evidence="1">
    <location>
        <begin position="97"/>
        <end position="144"/>
    </location>
</feature>
<dbReference type="Proteomes" id="UP000800981">
    <property type="component" value="Unassembled WGS sequence"/>
</dbReference>
<evidence type="ECO:0000313" key="2">
    <source>
        <dbReference type="EMBL" id="NHC14515.1"/>
    </source>
</evidence>
<name>A0ABX0GVE4_9ACTN</name>
<proteinExistence type="predicted"/>
<sequence>MLPTAGARETESVAPVLPTLVPVGSRSTDYRTSVKVVAQMGPSAQVRTQASGMLTSTRGAGQAVRQGQELFTVDEVPVLAYRAAAPLFRDLHVGDKGDDVLGLERYLSRLGKLPADAVDDTFREKTVAAVKALQEERLGVRADGTFRVSYVAFLPEGVTSLGEPVAPVGSAVAAGDPVLETAPAPVSIEFRPADDGGPLTTLAGAGLVLLVGDERVPVSGLTPTAEELAGLYRTVTEEVAIGRAQQLPSDIGSTQQFSGLLLARAQAETRGVVPATAVHVSESGGQCVFVRDGDGAHESSTAGLSARALPKLEVAVGELGAAFVDAELIGAQVVRDAAAVPAQTSASCS</sequence>
<dbReference type="InterPro" id="IPR002477">
    <property type="entry name" value="Peptidoglycan-bd-like"/>
</dbReference>
<reference evidence="2 3" key="1">
    <citation type="submission" date="2020-03" db="EMBL/GenBank/DDBJ databases">
        <title>Two novel Motilibacter sp.</title>
        <authorList>
            <person name="Liu S."/>
        </authorList>
    </citation>
    <scope>NUCLEOTIDE SEQUENCE [LARGE SCALE GENOMIC DNA]</scope>
    <source>
        <strain evidence="2 3">E257</strain>
    </source>
</reference>
<protein>
    <submittedName>
        <fullName evidence="2">Peptidoglycan-binding protein</fullName>
    </submittedName>
</protein>
<organism evidence="2 3">
    <name type="scientific">Motilibacter deserti</name>
    <dbReference type="NCBI Taxonomy" id="2714956"/>
    <lineage>
        <taxon>Bacteria</taxon>
        <taxon>Bacillati</taxon>
        <taxon>Actinomycetota</taxon>
        <taxon>Actinomycetes</taxon>
        <taxon>Motilibacterales</taxon>
        <taxon>Motilibacteraceae</taxon>
        <taxon>Motilibacter</taxon>
    </lineage>
</organism>
<keyword evidence="3" id="KW-1185">Reference proteome</keyword>
<gene>
    <name evidence="2" type="ORF">G9H71_12070</name>
</gene>
<dbReference type="SUPFAM" id="SSF47090">
    <property type="entry name" value="PGBD-like"/>
    <property type="match status" value="1"/>
</dbReference>
<dbReference type="Gene3D" id="1.10.101.10">
    <property type="entry name" value="PGBD-like superfamily/PGBD"/>
    <property type="match status" value="1"/>
</dbReference>
<dbReference type="RefSeq" id="WP_166282121.1">
    <property type="nucleotide sequence ID" value="NZ_JAANNP010000007.1"/>
</dbReference>